<organism evidence="1">
    <name type="scientific">Posidonia oceanica</name>
    <name type="common">Mediterranean tapeweed</name>
    <dbReference type="NCBI Taxonomy" id="55489"/>
    <lineage>
        <taxon>Eukaryota</taxon>
        <taxon>Viridiplantae</taxon>
        <taxon>Streptophyta</taxon>
        <taxon>Embryophyta</taxon>
        <taxon>Tracheophyta</taxon>
        <taxon>Spermatophyta</taxon>
        <taxon>Magnoliopsida</taxon>
        <taxon>Liliopsida</taxon>
        <taxon>Posidoniaceae</taxon>
        <taxon>Posidonia</taxon>
    </lineage>
</organism>
<protein>
    <submittedName>
        <fullName evidence="1">Heavy metal ATPase 5 protein</fullName>
    </submittedName>
</protein>
<evidence type="ECO:0000313" key="1">
    <source>
        <dbReference type="EMBL" id="AEP40951.1"/>
    </source>
</evidence>
<dbReference type="EMBL" id="JF811734">
    <property type="protein sequence ID" value="AEP40951.1"/>
    <property type="molecule type" value="Genomic_DNA"/>
</dbReference>
<accession>G4XHC5</accession>
<dbReference type="AlphaFoldDB" id="G4XHC5"/>
<reference evidence="1" key="1">
    <citation type="submission" date="2011-04" db="EMBL/GenBank/DDBJ databases">
        <title>Does Cd toxicity in plants act through DNA methylation and chromatin repatterning mechanisms?</title>
        <authorList>
            <person name="Greco M."/>
            <person name="Chiappetta A."/>
            <person name="Bruno L."/>
            <person name="Bitonti M.B."/>
        </authorList>
    </citation>
    <scope>NUCLEOTIDE SEQUENCE</scope>
</reference>
<proteinExistence type="predicted"/>
<feature type="non-terminal residue" evidence="1">
    <location>
        <position position="165"/>
    </location>
</feature>
<sequence>MSLDRTLLGFNWFFTKKGALVWVLGSPSLDLAEPKRLSSTQLSSFSNLHMTSATTSPSTSILNHLLPFLSLTKHNTATSPCTFARPIIEVPPLSALLSPPLVRGLCAGVQRRKIMVWKRGGVDDHRIMIFNSRQERVGFSDTTLLSLMEGSRTKSYTNNHQFCNK</sequence>
<name>G4XHC5_POSOC</name>